<feature type="transmembrane region" description="Helical" evidence="6">
    <location>
        <begin position="273"/>
        <end position="294"/>
    </location>
</feature>
<reference evidence="8" key="1">
    <citation type="submission" date="2022-05" db="EMBL/GenBank/DDBJ databases">
        <authorList>
            <person name="Oliphant S.A."/>
            <person name="Watson-Haigh N.S."/>
            <person name="Sumby K.M."/>
            <person name="Gardner J.M."/>
            <person name="Jiranek V."/>
        </authorList>
    </citation>
    <scope>NUCLEOTIDE SEQUENCE</scope>
    <source>
        <strain evidence="8">KI16_H9</strain>
    </source>
</reference>
<feature type="domain" description="Major facilitator superfamily (MFS) profile" evidence="7">
    <location>
        <begin position="16"/>
        <end position="469"/>
    </location>
</feature>
<evidence type="ECO:0000256" key="2">
    <source>
        <dbReference type="ARBA" id="ARBA00022448"/>
    </source>
</evidence>
<accession>A0ABY5BM43</accession>
<dbReference type="InterPro" id="IPR036259">
    <property type="entry name" value="MFS_trans_sf"/>
</dbReference>
<keyword evidence="5 6" id="KW-0472">Membrane</keyword>
<proteinExistence type="predicted"/>
<keyword evidence="9" id="KW-1185">Reference proteome</keyword>
<evidence type="ECO:0000256" key="5">
    <source>
        <dbReference type="ARBA" id="ARBA00023136"/>
    </source>
</evidence>
<keyword evidence="2" id="KW-0813">Transport</keyword>
<feature type="transmembrane region" description="Helical" evidence="6">
    <location>
        <begin position="170"/>
        <end position="191"/>
    </location>
</feature>
<dbReference type="PANTHER" id="PTHR42718">
    <property type="entry name" value="MAJOR FACILITATOR SUPERFAMILY MULTIDRUG TRANSPORTER MFSC"/>
    <property type="match status" value="1"/>
</dbReference>
<evidence type="ECO:0000313" key="9">
    <source>
        <dbReference type="Proteomes" id="UP001056707"/>
    </source>
</evidence>
<dbReference type="PANTHER" id="PTHR42718:SF9">
    <property type="entry name" value="MAJOR FACILITATOR SUPERFAMILY MULTIDRUG TRANSPORTER MFSC"/>
    <property type="match status" value="1"/>
</dbReference>
<dbReference type="InterPro" id="IPR020846">
    <property type="entry name" value="MFS_dom"/>
</dbReference>
<feature type="transmembrane region" description="Helical" evidence="6">
    <location>
        <begin position="203"/>
        <end position="221"/>
    </location>
</feature>
<gene>
    <name evidence="8" type="ORF">M3M35_05425</name>
</gene>
<evidence type="ECO:0000256" key="4">
    <source>
        <dbReference type="ARBA" id="ARBA00022989"/>
    </source>
</evidence>
<dbReference type="RefSeq" id="WP_252749650.1">
    <property type="nucleotide sequence ID" value="NZ_CP097116.1"/>
</dbReference>
<dbReference type="PROSITE" id="PS50850">
    <property type="entry name" value="MFS"/>
    <property type="match status" value="1"/>
</dbReference>
<evidence type="ECO:0000256" key="3">
    <source>
        <dbReference type="ARBA" id="ARBA00022692"/>
    </source>
</evidence>
<dbReference type="SUPFAM" id="SSF103473">
    <property type="entry name" value="MFS general substrate transporter"/>
    <property type="match status" value="1"/>
</dbReference>
<comment type="subcellular location">
    <subcellularLocation>
        <location evidence="1">Cell membrane</location>
        <topology evidence="1">Multi-pass membrane protein</topology>
    </subcellularLocation>
</comment>
<protein>
    <submittedName>
        <fullName evidence="8">MFS transporter</fullName>
    </submittedName>
</protein>
<dbReference type="InterPro" id="IPR011701">
    <property type="entry name" value="MFS"/>
</dbReference>
<evidence type="ECO:0000256" key="1">
    <source>
        <dbReference type="ARBA" id="ARBA00004651"/>
    </source>
</evidence>
<name>A0ABY5BM43_9LACO</name>
<dbReference type="Pfam" id="PF07690">
    <property type="entry name" value="MFS_1"/>
    <property type="match status" value="1"/>
</dbReference>
<evidence type="ECO:0000259" key="7">
    <source>
        <dbReference type="PROSITE" id="PS50850"/>
    </source>
</evidence>
<dbReference type="Gene3D" id="1.20.1250.20">
    <property type="entry name" value="MFS general substrate transporter like domains"/>
    <property type="match status" value="1"/>
</dbReference>
<feature type="transmembrane region" description="Helical" evidence="6">
    <location>
        <begin position="233"/>
        <end position="252"/>
    </location>
</feature>
<feature type="transmembrane region" description="Helical" evidence="6">
    <location>
        <begin position="300"/>
        <end position="324"/>
    </location>
</feature>
<feature type="transmembrane region" description="Helical" evidence="6">
    <location>
        <begin position="81"/>
        <end position="100"/>
    </location>
</feature>
<sequence>MSNTNNSTISLKTNLAILATAFLSFAGVLIETSMNVTFPELAREMHVSLNLIQWITTGYLLVVTMTMSTTAFLLKRYPVKRIFIAASTLFILGDVLSLFAPDFPILLLGRLIQAGSTGLAMPMMYQVIFALIPKRRIGTYVGIASMVISLAPALGPTYGGALSSLLSWRYIFIVILPFVILTLLLGTRTLTLQPQGVTKRFDFLALGLLAITLFAFVWATNQLGSAHGQLLPWLLPCLIGIVSLALFVWTNNHGNTQLLSLHPLKIPSISMNAIVYMMLMFVNIGISFVIPIYAEVVFHVTPLVAGLILLPGSIIGGAISPVAGFAYDRYGAFKPILTGMILFTTATFLFSISSSWATPVYFMLLFTLLRIGMNMAFANLLSNAQALAPVTQSADVNSLFNMLQQYAGSVGTSLLASGLALYQNQAHGAAAQITATIQGGHLDYTLLFVIAVLITILAFTNWHLQRKSAHHA</sequence>
<dbReference type="Gene3D" id="1.20.1720.10">
    <property type="entry name" value="Multidrug resistance protein D"/>
    <property type="match status" value="1"/>
</dbReference>
<organism evidence="8 9">
    <name type="scientific">Fructilactobacillus myrtifloralis</name>
    <dbReference type="NCBI Taxonomy" id="2940301"/>
    <lineage>
        <taxon>Bacteria</taxon>
        <taxon>Bacillati</taxon>
        <taxon>Bacillota</taxon>
        <taxon>Bacilli</taxon>
        <taxon>Lactobacillales</taxon>
        <taxon>Lactobacillaceae</taxon>
        <taxon>Fructilactobacillus</taxon>
    </lineage>
</organism>
<feature type="transmembrane region" description="Helical" evidence="6">
    <location>
        <begin position="112"/>
        <end position="132"/>
    </location>
</feature>
<keyword evidence="3 6" id="KW-0812">Transmembrane</keyword>
<evidence type="ECO:0000256" key="6">
    <source>
        <dbReference type="SAM" id="Phobius"/>
    </source>
</evidence>
<dbReference type="EMBL" id="CP097116">
    <property type="protein sequence ID" value="USS84747.1"/>
    <property type="molecule type" value="Genomic_DNA"/>
</dbReference>
<dbReference type="PRINTS" id="PR01036">
    <property type="entry name" value="TCRTETB"/>
</dbReference>
<dbReference type="Proteomes" id="UP001056707">
    <property type="component" value="Chromosome"/>
</dbReference>
<keyword evidence="4 6" id="KW-1133">Transmembrane helix</keyword>
<feature type="transmembrane region" description="Helical" evidence="6">
    <location>
        <begin position="51"/>
        <end position="74"/>
    </location>
</feature>
<feature type="transmembrane region" description="Helical" evidence="6">
    <location>
        <begin position="442"/>
        <end position="464"/>
    </location>
</feature>
<feature type="transmembrane region" description="Helical" evidence="6">
    <location>
        <begin position="139"/>
        <end position="158"/>
    </location>
</feature>
<evidence type="ECO:0000313" key="8">
    <source>
        <dbReference type="EMBL" id="USS84747.1"/>
    </source>
</evidence>